<dbReference type="AlphaFoldDB" id="A0A371CJW7"/>
<keyword evidence="1" id="KW-1133">Transmembrane helix</keyword>
<dbReference type="Proteomes" id="UP000256964">
    <property type="component" value="Unassembled WGS sequence"/>
</dbReference>
<protein>
    <submittedName>
        <fullName evidence="2">Uncharacterized protein</fullName>
    </submittedName>
</protein>
<keyword evidence="1" id="KW-0812">Transmembrane</keyword>
<organism evidence="2 3">
    <name type="scientific">Lentinus brumalis</name>
    <dbReference type="NCBI Taxonomy" id="2498619"/>
    <lineage>
        <taxon>Eukaryota</taxon>
        <taxon>Fungi</taxon>
        <taxon>Dikarya</taxon>
        <taxon>Basidiomycota</taxon>
        <taxon>Agaricomycotina</taxon>
        <taxon>Agaricomycetes</taxon>
        <taxon>Polyporales</taxon>
        <taxon>Polyporaceae</taxon>
        <taxon>Lentinus</taxon>
    </lineage>
</organism>
<proteinExistence type="predicted"/>
<feature type="transmembrane region" description="Helical" evidence="1">
    <location>
        <begin position="35"/>
        <end position="57"/>
    </location>
</feature>
<dbReference type="EMBL" id="KZ857547">
    <property type="protein sequence ID" value="RDX40582.1"/>
    <property type="molecule type" value="Genomic_DNA"/>
</dbReference>
<evidence type="ECO:0000313" key="3">
    <source>
        <dbReference type="Proteomes" id="UP000256964"/>
    </source>
</evidence>
<gene>
    <name evidence="2" type="ORF">OH76DRAFT_314977</name>
</gene>
<evidence type="ECO:0000313" key="2">
    <source>
        <dbReference type="EMBL" id="RDX40582.1"/>
    </source>
</evidence>
<keyword evidence="1" id="KW-0472">Membrane</keyword>
<sequence length="180" mass="20225">MTTIRTGRHGIRTTMDGAARCRCQRIRLGTTVPFLYLYLEIVKCANVFIYLLCRIILRILGSVSSGDGCQDSRVKTVTAGHRQPESCRIRQPRRAMTCCDLRPSCDSSESSYCLHDLVRSSLSAYHVTFFDGTRRPSTRTSHLLCTTHARAYQSSVSRRRLYVAAATSTKPGGRRDTGER</sequence>
<keyword evidence="3" id="KW-1185">Reference proteome</keyword>
<accession>A0A371CJW7</accession>
<reference evidence="2 3" key="1">
    <citation type="journal article" date="2018" name="Biotechnol. Biofuels">
        <title>Integrative visual omics of the white-rot fungus Polyporus brumalis exposes the biotechnological potential of its oxidative enzymes for delignifying raw plant biomass.</title>
        <authorList>
            <person name="Miyauchi S."/>
            <person name="Rancon A."/>
            <person name="Drula E."/>
            <person name="Hage H."/>
            <person name="Chaduli D."/>
            <person name="Favel A."/>
            <person name="Grisel S."/>
            <person name="Henrissat B."/>
            <person name="Herpoel-Gimbert I."/>
            <person name="Ruiz-Duenas F.J."/>
            <person name="Chevret D."/>
            <person name="Hainaut M."/>
            <person name="Lin J."/>
            <person name="Wang M."/>
            <person name="Pangilinan J."/>
            <person name="Lipzen A."/>
            <person name="Lesage-Meessen L."/>
            <person name="Navarro D."/>
            <person name="Riley R."/>
            <person name="Grigoriev I.V."/>
            <person name="Zhou S."/>
            <person name="Raouche S."/>
            <person name="Rosso M.N."/>
        </authorList>
    </citation>
    <scope>NUCLEOTIDE SEQUENCE [LARGE SCALE GENOMIC DNA]</scope>
    <source>
        <strain evidence="2 3">BRFM 1820</strain>
    </source>
</reference>
<name>A0A371CJW7_9APHY</name>
<evidence type="ECO:0000256" key="1">
    <source>
        <dbReference type="SAM" id="Phobius"/>
    </source>
</evidence>